<dbReference type="EMBL" id="JRHC01000001">
    <property type="protein sequence ID" value="KJF44732.1"/>
    <property type="molecule type" value="Genomic_DNA"/>
</dbReference>
<dbReference type="RefSeq" id="WP_045026267.1">
    <property type="nucleotide sequence ID" value="NZ_JRHC01000001.1"/>
</dbReference>
<evidence type="ECO:0000313" key="3">
    <source>
        <dbReference type="EMBL" id="KJF44732.1"/>
    </source>
</evidence>
<dbReference type="STRING" id="1544798.LH29_04595"/>
<dbReference type="PANTHER" id="PTHR42924:SF3">
    <property type="entry name" value="POLYMERASE_HISTIDINOL PHOSPHATASE N-TERMINAL DOMAIN-CONTAINING PROTEIN"/>
    <property type="match status" value="1"/>
</dbReference>
<evidence type="ECO:0000259" key="2">
    <source>
        <dbReference type="SMART" id="SM00481"/>
    </source>
</evidence>
<accession>A0A0D8JCS8</accession>
<keyword evidence="1" id="KW-0732">Signal</keyword>
<evidence type="ECO:0000256" key="1">
    <source>
        <dbReference type="SAM" id="SignalP"/>
    </source>
</evidence>
<sequence>MKTKIFTAIFLLMGISLFAQNVNNIQMPELLNKNSRKTINIPDILGYQTLKCDFHMHTVFSDGSVWPTIRVDEAYNEGLDVIAITDHIERHPSKKDVAGDDNSSYEIALPRAQQKNIILIKAGEITRSMAPGHFNALFLNDTQALDVENWRDAFAEAKKQGAYFIWNHPGWKAQQPDTCLWWDEHTELFENGMLHAIEVFNEKEWYPIALDWCMDKNIAPHAASDIHGINSEMYNLKDYHRPMTLVLAKERTQESIREALFANRTVAYFGNILTGKEEYLKAIFEASVKIEFYREYEKGKTYIIANKSDVPFVLSSEEDLFTIPANGETMVNIPNGFNNWVEVKNLHVKGTKNLKLKLEL</sequence>
<keyword evidence="4" id="KW-1185">Reference proteome</keyword>
<dbReference type="GO" id="GO:0035312">
    <property type="term" value="F:5'-3' DNA exonuclease activity"/>
    <property type="evidence" value="ECO:0007669"/>
    <property type="project" value="TreeGrafter"/>
</dbReference>
<dbReference type="OrthoDB" id="9804333at2"/>
<feature type="signal peptide" evidence="1">
    <location>
        <begin position="1"/>
        <end position="19"/>
    </location>
</feature>
<reference evidence="3 4" key="1">
    <citation type="submission" date="2014-09" db="EMBL/GenBank/DDBJ databases">
        <title>Draft Genome Sequence of Draconibacterium sp. JN14CK-3.</title>
        <authorList>
            <person name="Dong C."/>
            <person name="Lai Q."/>
            <person name="Shao Z."/>
        </authorList>
    </citation>
    <scope>NUCLEOTIDE SEQUENCE [LARGE SCALE GENOMIC DNA]</scope>
    <source>
        <strain evidence="3 4">JN14CK-3</strain>
    </source>
</reference>
<dbReference type="InterPro" id="IPR016195">
    <property type="entry name" value="Pol/histidinol_Pase-like"/>
</dbReference>
<dbReference type="CDD" id="cd12112">
    <property type="entry name" value="PHP_HisPPase_Chlorobi_like"/>
    <property type="match status" value="1"/>
</dbReference>
<dbReference type="Gene3D" id="3.20.20.140">
    <property type="entry name" value="Metal-dependent hydrolases"/>
    <property type="match status" value="1"/>
</dbReference>
<evidence type="ECO:0000313" key="4">
    <source>
        <dbReference type="Proteomes" id="UP000032544"/>
    </source>
</evidence>
<dbReference type="PANTHER" id="PTHR42924">
    <property type="entry name" value="EXONUCLEASE"/>
    <property type="match status" value="1"/>
</dbReference>
<dbReference type="GO" id="GO:0004534">
    <property type="term" value="F:5'-3' RNA exonuclease activity"/>
    <property type="evidence" value="ECO:0007669"/>
    <property type="project" value="TreeGrafter"/>
</dbReference>
<comment type="caution">
    <text evidence="3">The sequence shown here is derived from an EMBL/GenBank/DDBJ whole genome shotgun (WGS) entry which is preliminary data.</text>
</comment>
<dbReference type="AlphaFoldDB" id="A0A0D8JCS8"/>
<dbReference type="InterPro" id="IPR003141">
    <property type="entry name" value="Pol/His_phosphatase_N"/>
</dbReference>
<gene>
    <name evidence="3" type="ORF">LH29_04595</name>
</gene>
<dbReference type="SMART" id="SM00481">
    <property type="entry name" value="POLIIIAc"/>
    <property type="match status" value="1"/>
</dbReference>
<dbReference type="Proteomes" id="UP000032544">
    <property type="component" value="Unassembled WGS sequence"/>
</dbReference>
<protein>
    <recommendedName>
        <fullName evidence="2">Polymerase/histidinol phosphatase N-terminal domain-containing protein</fullName>
    </recommendedName>
</protein>
<dbReference type="PATRIC" id="fig|1544798.3.peg.934"/>
<dbReference type="SUPFAM" id="SSF89550">
    <property type="entry name" value="PHP domain-like"/>
    <property type="match status" value="1"/>
</dbReference>
<name>A0A0D8JCS8_9BACT</name>
<feature type="domain" description="Polymerase/histidinol phosphatase N-terminal" evidence="2">
    <location>
        <begin position="52"/>
        <end position="129"/>
    </location>
</feature>
<dbReference type="InterPro" id="IPR052018">
    <property type="entry name" value="PHP_domain"/>
</dbReference>
<organism evidence="3 4">
    <name type="scientific">Draconibacterium sediminis</name>
    <dbReference type="NCBI Taxonomy" id="1544798"/>
    <lineage>
        <taxon>Bacteria</taxon>
        <taxon>Pseudomonadati</taxon>
        <taxon>Bacteroidota</taxon>
        <taxon>Bacteroidia</taxon>
        <taxon>Marinilabiliales</taxon>
        <taxon>Prolixibacteraceae</taxon>
        <taxon>Draconibacterium</taxon>
    </lineage>
</organism>
<feature type="chain" id="PRO_5002330952" description="Polymerase/histidinol phosphatase N-terminal domain-containing protein" evidence="1">
    <location>
        <begin position="20"/>
        <end position="360"/>
    </location>
</feature>
<proteinExistence type="predicted"/>